<dbReference type="InterPro" id="IPR053178">
    <property type="entry name" value="Osmoadaptation_assoc"/>
</dbReference>
<dbReference type="PROSITE" id="PS00463">
    <property type="entry name" value="ZN2_CY6_FUNGAL_1"/>
    <property type="match status" value="1"/>
</dbReference>
<dbReference type="Proteomes" id="UP001302602">
    <property type="component" value="Unassembled WGS sequence"/>
</dbReference>
<evidence type="ECO:0000259" key="3">
    <source>
        <dbReference type="PROSITE" id="PS50048"/>
    </source>
</evidence>
<dbReference type="Pfam" id="PF00172">
    <property type="entry name" value="Zn_clus"/>
    <property type="match status" value="1"/>
</dbReference>
<accession>A0AAN6U0A6</accession>
<dbReference type="GO" id="GO:0008270">
    <property type="term" value="F:zinc ion binding"/>
    <property type="evidence" value="ECO:0007669"/>
    <property type="project" value="InterPro"/>
</dbReference>
<organism evidence="4 5">
    <name type="scientific">Parathielavia appendiculata</name>
    <dbReference type="NCBI Taxonomy" id="2587402"/>
    <lineage>
        <taxon>Eukaryota</taxon>
        <taxon>Fungi</taxon>
        <taxon>Dikarya</taxon>
        <taxon>Ascomycota</taxon>
        <taxon>Pezizomycotina</taxon>
        <taxon>Sordariomycetes</taxon>
        <taxon>Sordariomycetidae</taxon>
        <taxon>Sordariales</taxon>
        <taxon>Chaetomiaceae</taxon>
        <taxon>Parathielavia</taxon>
    </lineage>
</organism>
<dbReference type="PANTHER" id="PTHR38111">
    <property type="entry name" value="ZN(2)-C6 FUNGAL-TYPE DOMAIN-CONTAINING PROTEIN-RELATED"/>
    <property type="match status" value="1"/>
</dbReference>
<dbReference type="GO" id="GO:0000981">
    <property type="term" value="F:DNA-binding transcription factor activity, RNA polymerase II-specific"/>
    <property type="evidence" value="ECO:0007669"/>
    <property type="project" value="InterPro"/>
</dbReference>
<dbReference type="InterPro" id="IPR001138">
    <property type="entry name" value="Zn2Cys6_DnaBD"/>
</dbReference>
<dbReference type="PROSITE" id="PS50048">
    <property type="entry name" value="ZN2_CY6_FUNGAL_2"/>
    <property type="match status" value="1"/>
</dbReference>
<dbReference type="SUPFAM" id="SSF57701">
    <property type="entry name" value="Zn2/Cys6 DNA-binding domain"/>
    <property type="match status" value="1"/>
</dbReference>
<dbReference type="SMART" id="SM00066">
    <property type="entry name" value="GAL4"/>
    <property type="match status" value="1"/>
</dbReference>
<evidence type="ECO:0000313" key="4">
    <source>
        <dbReference type="EMBL" id="KAK4123595.1"/>
    </source>
</evidence>
<protein>
    <recommendedName>
        <fullName evidence="3">Zn(2)-C6 fungal-type domain-containing protein</fullName>
    </recommendedName>
</protein>
<feature type="compositionally biased region" description="Low complexity" evidence="2">
    <location>
        <begin position="75"/>
        <end position="88"/>
    </location>
</feature>
<evidence type="ECO:0000313" key="5">
    <source>
        <dbReference type="Proteomes" id="UP001302602"/>
    </source>
</evidence>
<proteinExistence type="predicted"/>
<keyword evidence="1" id="KW-0539">Nucleus</keyword>
<sequence>MVGVPGKYKGCETCRLRRVKCDNTRPFCRKCLDGGRTCAGYERETVFIVGTIEDQGRCSSHPPRVVKPREEKAARATASASSSKAGAAEDQEGQDEGNLELVPSQPLCPAWDDLVSVLCLGKTYRLQVAGLYTDLEKHTTSHLSNQPTWQDSSAQTNTICRVGPEAFQSFPAHHFFVRVYRPSAIMTALLNRTPTYLSEPQWLTTPFEEHPKSPLDHLLDSLSALPALLGQADRVLSQQRTLARRLMAQDLLNNCLDLELDLGRWYSTTTQTLGGHQPLFWLADPSAAAAAAPGEVVTAVFPAPLLSFRAARAALAMGYYWTALVVLYPTAWRLYFAAVLDPVVDVDLNVAGGFLSPLAQADMQTQQQGIGIGLGSYETGMGMGMGSRDVGVPGSGILPVPARLQALDPMRYSLAKTREVAGNVCRAMEFLLAETCVQPDLMLHMLLVVERFFRENGDMGMNMGLVIVDGGLELMWCEGFRARLVARAREMQAVGPGRRWVDLASF</sequence>
<dbReference type="Gene3D" id="4.10.240.10">
    <property type="entry name" value="Zn(2)-C6 fungal-type DNA-binding domain"/>
    <property type="match status" value="1"/>
</dbReference>
<name>A0AAN6U0A6_9PEZI</name>
<comment type="caution">
    <text evidence="4">The sequence shown here is derived from an EMBL/GenBank/DDBJ whole genome shotgun (WGS) entry which is preliminary data.</text>
</comment>
<dbReference type="PANTHER" id="PTHR38111:SF9">
    <property type="entry name" value="ZN(2)-C6 FUNGAL-TYPE DOMAIN-CONTAINING PROTEIN"/>
    <property type="match status" value="1"/>
</dbReference>
<dbReference type="InterPro" id="IPR036864">
    <property type="entry name" value="Zn2-C6_fun-type_DNA-bd_sf"/>
</dbReference>
<feature type="region of interest" description="Disordered" evidence="2">
    <location>
        <begin position="55"/>
        <end position="99"/>
    </location>
</feature>
<reference evidence="4" key="1">
    <citation type="journal article" date="2023" name="Mol. Phylogenet. Evol.">
        <title>Genome-scale phylogeny and comparative genomics of the fungal order Sordariales.</title>
        <authorList>
            <person name="Hensen N."/>
            <person name="Bonometti L."/>
            <person name="Westerberg I."/>
            <person name="Brannstrom I.O."/>
            <person name="Guillou S."/>
            <person name="Cros-Aarteil S."/>
            <person name="Calhoun S."/>
            <person name="Haridas S."/>
            <person name="Kuo A."/>
            <person name="Mondo S."/>
            <person name="Pangilinan J."/>
            <person name="Riley R."/>
            <person name="LaButti K."/>
            <person name="Andreopoulos B."/>
            <person name="Lipzen A."/>
            <person name="Chen C."/>
            <person name="Yan M."/>
            <person name="Daum C."/>
            <person name="Ng V."/>
            <person name="Clum A."/>
            <person name="Steindorff A."/>
            <person name="Ohm R.A."/>
            <person name="Martin F."/>
            <person name="Silar P."/>
            <person name="Natvig D.O."/>
            <person name="Lalanne C."/>
            <person name="Gautier V."/>
            <person name="Ament-Velasquez S.L."/>
            <person name="Kruys A."/>
            <person name="Hutchinson M.I."/>
            <person name="Powell A.J."/>
            <person name="Barry K."/>
            <person name="Miller A.N."/>
            <person name="Grigoriev I.V."/>
            <person name="Debuchy R."/>
            <person name="Gladieux P."/>
            <person name="Hiltunen Thoren M."/>
            <person name="Johannesson H."/>
        </authorList>
    </citation>
    <scope>NUCLEOTIDE SEQUENCE</scope>
    <source>
        <strain evidence="4">CBS 731.68</strain>
    </source>
</reference>
<feature type="compositionally biased region" description="Acidic residues" evidence="2">
    <location>
        <begin position="89"/>
        <end position="98"/>
    </location>
</feature>
<feature type="domain" description="Zn(2)-C6 fungal-type" evidence="3">
    <location>
        <begin position="10"/>
        <end position="38"/>
    </location>
</feature>
<dbReference type="AlphaFoldDB" id="A0AAN6U0A6"/>
<dbReference type="RefSeq" id="XP_062647366.1">
    <property type="nucleotide sequence ID" value="XM_062791239.1"/>
</dbReference>
<evidence type="ECO:0000256" key="2">
    <source>
        <dbReference type="SAM" id="MobiDB-lite"/>
    </source>
</evidence>
<dbReference type="EMBL" id="MU853228">
    <property type="protein sequence ID" value="KAK4123595.1"/>
    <property type="molecule type" value="Genomic_DNA"/>
</dbReference>
<evidence type="ECO:0000256" key="1">
    <source>
        <dbReference type="ARBA" id="ARBA00023242"/>
    </source>
</evidence>
<dbReference type="GeneID" id="87828008"/>
<gene>
    <name evidence="4" type="ORF">N657DRAFT_633843</name>
</gene>
<dbReference type="CDD" id="cd00067">
    <property type="entry name" value="GAL4"/>
    <property type="match status" value="1"/>
</dbReference>
<keyword evidence="5" id="KW-1185">Reference proteome</keyword>
<reference evidence="4" key="2">
    <citation type="submission" date="2023-05" db="EMBL/GenBank/DDBJ databases">
        <authorList>
            <consortium name="Lawrence Berkeley National Laboratory"/>
            <person name="Steindorff A."/>
            <person name="Hensen N."/>
            <person name="Bonometti L."/>
            <person name="Westerberg I."/>
            <person name="Brannstrom I.O."/>
            <person name="Guillou S."/>
            <person name="Cros-Aarteil S."/>
            <person name="Calhoun S."/>
            <person name="Haridas S."/>
            <person name="Kuo A."/>
            <person name="Mondo S."/>
            <person name="Pangilinan J."/>
            <person name="Riley R."/>
            <person name="Labutti K."/>
            <person name="Andreopoulos B."/>
            <person name="Lipzen A."/>
            <person name="Chen C."/>
            <person name="Yanf M."/>
            <person name="Daum C."/>
            <person name="Ng V."/>
            <person name="Clum A."/>
            <person name="Ohm R."/>
            <person name="Martin F."/>
            <person name="Silar P."/>
            <person name="Natvig D."/>
            <person name="Lalanne C."/>
            <person name="Gautier V."/>
            <person name="Ament-Velasquez S.L."/>
            <person name="Kruys A."/>
            <person name="Hutchinson M.I."/>
            <person name="Powell A.J."/>
            <person name="Barry K."/>
            <person name="Miller A.N."/>
            <person name="Grigoriev I.V."/>
            <person name="Debuchy R."/>
            <person name="Gladieux P."/>
            <person name="Thoren M.H."/>
            <person name="Johannesson H."/>
        </authorList>
    </citation>
    <scope>NUCLEOTIDE SEQUENCE</scope>
    <source>
        <strain evidence="4">CBS 731.68</strain>
    </source>
</reference>